<dbReference type="GO" id="GO:0044281">
    <property type="term" value="P:small molecule metabolic process"/>
    <property type="evidence" value="ECO:0007669"/>
    <property type="project" value="UniProtKB-ARBA"/>
</dbReference>
<evidence type="ECO:0000313" key="4">
    <source>
        <dbReference type="EMBL" id="CAA9344081.1"/>
    </source>
</evidence>
<dbReference type="GO" id="GO:0046872">
    <property type="term" value="F:metal ion binding"/>
    <property type="evidence" value="ECO:0007669"/>
    <property type="project" value="UniProtKB-KW"/>
</dbReference>
<dbReference type="GO" id="GO:0016787">
    <property type="term" value="F:hydrolase activity"/>
    <property type="evidence" value="ECO:0007669"/>
    <property type="project" value="UniProtKB-KW"/>
</dbReference>
<dbReference type="EMBL" id="CADCUD010000149">
    <property type="protein sequence ID" value="CAA9344081.1"/>
    <property type="molecule type" value="Genomic_DNA"/>
</dbReference>
<sequence length="298" mass="32895">MMIIRYLDEVGQATVGLESDGQVRPLRGWDTIAQLLRSPAAEMRTACARTEEPAVEVSGVRLLPPVDSRMEVWAAGVTYRRSRQARVQESDHAADVYELVYEAARPELFFKSAAWRVTGHGEQVSIRRDSDINVPEPELAVVLNADGELVGYTICNDVSSRSIEGTNPLYLPQAKTYLGSCAVGPGIRPVWEVPDPYDLEIEMSIRRRGSVIWEASASTSELHRKLDDLAEYLFREDAFPDGVVLSTGTSLVPELPMTLLAGDSVQIRIDQVGTLTSQVCHGKDHMGWLVDGRVRSAT</sequence>
<protein>
    <submittedName>
        <fullName evidence="4">Fumarylacetoacetate hydrolase family protein</fullName>
    </submittedName>
</protein>
<dbReference type="Gene3D" id="3.90.850.10">
    <property type="entry name" value="Fumarylacetoacetase-like, C-terminal domain"/>
    <property type="match status" value="1"/>
</dbReference>
<organism evidence="4">
    <name type="scientific">uncultured Nocardioidaceae bacterium</name>
    <dbReference type="NCBI Taxonomy" id="253824"/>
    <lineage>
        <taxon>Bacteria</taxon>
        <taxon>Bacillati</taxon>
        <taxon>Actinomycetota</taxon>
        <taxon>Actinomycetes</taxon>
        <taxon>Propionibacteriales</taxon>
        <taxon>Nocardioidaceae</taxon>
        <taxon>environmental samples</taxon>
    </lineage>
</organism>
<dbReference type="SUPFAM" id="SSF56529">
    <property type="entry name" value="FAH"/>
    <property type="match status" value="1"/>
</dbReference>
<dbReference type="InterPro" id="IPR036663">
    <property type="entry name" value="Fumarylacetoacetase_C_sf"/>
</dbReference>
<reference evidence="4" key="1">
    <citation type="submission" date="2020-02" db="EMBL/GenBank/DDBJ databases">
        <authorList>
            <person name="Meier V. D."/>
        </authorList>
    </citation>
    <scope>NUCLEOTIDE SEQUENCE</scope>
    <source>
        <strain evidence="4">AVDCRST_MAG46</strain>
    </source>
</reference>
<gene>
    <name evidence="4" type="ORF">AVDCRST_MAG46-2173</name>
</gene>
<name>A0A6J4LXF4_9ACTN</name>
<evidence type="ECO:0000256" key="1">
    <source>
        <dbReference type="ARBA" id="ARBA00010211"/>
    </source>
</evidence>
<keyword evidence="2" id="KW-0479">Metal-binding</keyword>
<evidence type="ECO:0000256" key="2">
    <source>
        <dbReference type="ARBA" id="ARBA00022723"/>
    </source>
</evidence>
<accession>A0A6J4LXF4</accession>
<comment type="similarity">
    <text evidence="1">Belongs to the FAH family.</text>
</comment>
<proteinExistence type="inferred from homology"/>
<dbReference type="PANTHER" id="PTHR42796">
    <property type="entry name" value="FUMARYLACETOACETATE HYDROLASE DOMAIN-CONTAINING PROTEIN 2A-RELATED"/>
    <property type="match status" value="1"/>
</dbReference>
<keyword evidence="4" id="KW-0378">Hydrolase</keyword>
<dbReference type="InterPro" id="IPR011234">
    <property type="entry name" value="Fumarylacetoacetase-like_C"/>
</dbReference>
<feature type="domain" description="Fumarylacetoacetase-like C-terminal" evidence="3">
    <location>
        <begin position="91"/>
        <end position="279"/>
    </location>
</feature>
<dbReference type="PANTHER" id="PTHR42796:SF7">
    <property type="entry name" value="2-DEHYDRO-3-DEOXY-D-ARABINONATE DEHYDRATASE"/>
    <property type="match status" value="1"/>
</dbReference>
<dbReference type="Pfam" id="PF01557">
    <property type="entry name" value="FAA_hydrolase"/>
    <property type="match status" value="1"/>
</dbReference>
<evidence type="ECO:0000259" key="3">
    <source>
        <dbReference type="Pfam" id="PF01557"/>
    </source>
</evidence>
<dbReference type="InterPro" id="IPR051121">
    <property type="entry name" value="FAH"/>
</dbReference>
<dbReference type="AlphaFoldDB" id="A0A6J4LXF4"/>